<accession>B5GZ72</accession>
<dbReference type="InterPro" id="IPR000073">
    <property type="entry name" value="AB_hydrolase_1"/>
</dbReference>
<keyword evidence="3" id="KW-0808">Transferase</keyword>
<gene>
    <name evidence="3" type="ORF">SCLAV_1513</name>
</gene>
<dbReference type="SUPFAM" id="SSF53474">
    <property type="entry name" value="alpha/beta-Hydrolases"/>
    <property type="match status" value="1"/>
</dbReference>
<dbReference type="PANTHER" id="PTHR43798">
    <property type="entry name" value="MONOACYLGLYCEROL LIPASE"/>
    <property type="match status" value="1"/>
</dbReference>
<dbReference type="eggNOG" id="COG2267">
    <property type="taxonomic scope" value="Bacteria"/>
</dbReference>
<keyword evidence="1 3" id="KW-0378">Hydrolase</keyword>
<dbReference type="Gene3D" id="3.40.50.1820">
    <property type="entry name" value="alpha/beta hydrolase"/>
    <property type="match status" value="1"/>
</dbReference>
<dbReference type="EMBL" id="CM000913">
    <property type="protein sequence ID" value="EFG06588.1"/>
    <property type="molecule type" value="Genomic_DNA"/>
</dbReference>
<dbReference type="GO" id="GO:0016020">
    <property type="term" value="C:membrane"/>
    <property type="evidence" value="ECO:0007669"/>
    <property type="project" value="TreeGrafter"/>
</dbReference>
<dbReference type="Proteomes" id="UP000002357">
    <property type="component" value="Chromosome"/>
</dbReference>
<organism evidence="3 4">
    <name type="scientific">Streptomyces clavuligerus</name>
    <dbReference type="NCBI Taxonomy" id="1901"/>
    <lineage>
        <taxon>Bacteria</taxon>
        <taxon>Bacillati</taxon>
        <taxon>Actinomycetota</taxon>
        <taxon>Actinomycetes</taxon>
        <taxon>Kitasatosporales</taxon>
        <taxon>Streptomycetaceae</taxon>
        <taxon>Streptomyces</taxon>
    </lineage>
</organism>
<evidence type="ECO:0000259" key="2">
    <source>
        <dbReference type="Pfam" id="PF00561"/>
    </source>
</evidence>
<dbReference type="Pfam" id="PF00561">
    <property type="entry name" value="Abhydrolase_1"/>
    <property type="match status" value="1"/>
</dbReference>
<evidence type="ECO:0000256" key="1">
    <source>
        <dbReference type="ARBA" id="ARBA00022801"/>
    </source>
</evidence>
<dbReference type="RefSeq" id="WP_003957237.1">
    <property type="nucleotide sequence ID" value="NZ_CM000913.1"/>
</dbReference>
<keyword evidence="3" id="KW-0012">Acyltransferase</keyword>
<evidence type="ECO:0000313" key="3">
    <source>
        <dbReference type="EMBL" id="EFG06588.1"/>
    </source>
</evidence>
<dbReference type="GO" id="GO:0016787">
    <property type="term" value="F:hydrolase activity"/>
    <property type="evidence" value="ECO:0007669"/>
    <property type="project" value="UniProtKB-KW"/>
</dbReference>
<reference evidence="3 4" key="1">
    <citation type="journal article" date="2010" name="Genome Biol. Evol.">
        <title>The sequence of a 1.8-mb bacterial linear plasmid reveals a rich evolutionary reservoir of secondary metabolic pathways.</title>
        <authorList>
            <person name="Medema M.H."/>
            <person name="Trefzer A."/>
            <person name="Kovalchuk A."/>
            <person name="van den Berg M."/>
            <person name="Mueller U."/>
            <person name="Heijne W."/>
            <person name="Wu L."/>
            <person name="Alam M.T."/>
            <person name="Ronning C.M."/>
            <person name="Nierman W.C."/>
            <person name="Bovenberg R.A.L."/>
            <person name="Breitling R."/>
            <person name="Takano E."/>
        </authorList>
    </citation>
    <scope>NUCLEOTIDE SEQUENCE [LARGE SCALE GENOMIC DNA]</scope>
    <source>
        <strain evidence="4">ATCC 27064 / DSM 738 / JCM 4710 / NBRC 13307 / NCIMB 12785 / NRRL 3585 / VKM Ac-602</strain>
    </source>
</reference>
<dbReference type="STRING" id="1901.BB341_20635"/>
<feature type="domain" description="AB hydrolase-1" evidence="2">
    <location>
        <begin position="26"/>
        <end position="138"/>
    </location>
</feature>
<keyword evidence="4" id="KW-1185">Reference proteome</keyword>
<evidence type="ECO:0000313" key="4">
    <source>
        <dbReference type="Proteomes" id="UP000002357"/>
    </source>
</evidence>
<name>B5GZ72_STRCL</name>
<dbReference type="PRINTS" id="PR00111">
    <property type="entry name" value="ABHYDROLASE"/>
</dbReference>
<sequence>MHHAQHTIPVSGGDTLWAEDTGGDGPPVVLLHPGVGDSRIWDHVVERLVPDHRVIRYDVRGYGRSPSPTGPYSLLPDLVAVLDHFGLDRAALVGCSMGGGAALTLAVEAPERVRSLVLLCPAVGGFPWSEDTEYDDLIHASDVAGLTEYGLRESARAGADPVVVELMRSAAKSWINESVYEQEDPPVFDRLGEITAPSVLLVGDLDDPEIIECDEAIAERVPGCRLVRLPGVDHLPSLRVPDLVAETIRTHCAA</sequence>
<dbReference type="OrthoDB" id="495620at2"/>
<dbReference type="AlphaFoldDB" id="B5GZ72"/>
<dbReference type="InterPro" id="IPR050266">
    <property type="entry name" value="AB_hydrolase_sf"/>
</dbReference>
<dbReference type="InterPro" id="IPR029058">
    <property type="entry name" value="AB_hydrolase_fold"/>
</dbReference>
<dbReference type="GO" id="GO:0016746">
    <property type="term" value="F:acyltransferase activity"/>
    <property type="evidence" value="ECO:0007669"/>
    <property type="project" value="UniProtKB-KW"/>
</dbReference>
<dbReference type="GeneID" id="93731868"/>
<protein>
    <submittedName>
        <fullName evidence="3">Predicted hydrolase or acyltransferase of alpha/beta superfamily</fullName>
    </submittedName>
</protein>
<dbReference type="PANTHER" id="PTHR43798:SF31">
    <property type="entry name" value="AB HYDROLASE SUPERFAMILY PROTEIN YCLE"/>
    <property type="match status" value="1"/>
</dbReference>
<proteinExistence type="predicted"/>
<dbReference type="KEGG" id="sclf:BB341_20635"/>